<gene>
    <name evidence="1" type="ORF">PAP_07465</name>
</gene>
<dbReference type="AlphaFoldDB" id="A0A075LZ93"/>
<accession>A0A075LZ93</accession>
<dbReference type="InterPro" id="IPR011990">
    <property type="entry name" value="TPR-like_helical_dom_sf"/>
</dbReference>
<dbReference type="STRING" id="1343739.PAP_07465"/>
<protein>
    <recommendedName>
        <fullName evidence="3">Prenyltransferase</fullName>
    </recommendedName>
</protein>
<dbReference type="HOGENOM" id="CLU_051622_0_0_2"/>
<evidence type="ECO:0000313" key="2">
    <source>
        <dbReference type="Proteomes" id="UP000027981"/>
    </source>
</evidence>
<dbReference type="Gene3D" id="1.25.40.10">
    <property type="entry name" value="Tetratricopeptide repeat domain"/>
    <property type="match status" value="1"/>
</dbReference>
<dbReference type="eggNOG" id="arCOG05844">
    <property type="taxonomic scope" value="Archaea"/>
</dbReference>
<dbReference type="EMBL" id="CP006019">
    <property type="protein sequence ID" value="AIF69883.1"/>
    <property type="molecule type" value="Genomic_DNA"/>
</dbReference>
<dbReference type="KEGG" id="ppac:PAP_07465"/>
<evidence type="ECO:0000313" key="1">
    <source>
        <dbReference type="EMBL" id="AIF69883.1"/>
    </source>
</evidence>
<reference evidence="1 2" key="2">
    <citation type="journal article" date="2015" name="Genome Announc.">
        <title>Complete Genome Sequence of Hyperthermophilic Piezophilic Archaeon Palaeococcus pacificus DY20341T, Isolated from Deep-Sea Hydrothermal Sediments.</title>
        <authorList>
            <person name="Zeng X."/>
            <person name="Jebbar M."/>
            <person name="Shao Z."/>
        </authorList>
    </citation>
    <scope>NUCLEOTIDE SEQUENCE [LARGE SCALE GENOMIC DNA]</scope>
    <source>
        <strain evidence="1 2">DY20341</strain>
    </source>
</reference>
<proteinExistence type="predicted"/>
<reference evidence="2" key="1">
    <citation type="submission" date="2013-06" db="EMBL/GenBank/DDBJ databases">
        <title>Complete Genome Sequence of Hyperthermophilic Palaeococcus pacificus DY20341T, Isolated from a Deep-Sea Hydrothermal Sediments.</title>
        <authorList>
            <person name="Zeng X."/>
            <person name="Shao Z."/>
        </authorList>
    </citation>
    <scope>NUCLEOTIDE SEQUENCE [LARGE SCALE GENOMIC DNA]</scope>
    <source>
        <strain evidence="2">DY20341</strain>
    </source>
</reference>
<sequence length="466" mass="53153">MGFFPKITAYMVKALAGKFKKLCYQKLNIIQAQNYFDRLLGDDMLLEEILASVDVIRDPDIKIATYARLGLEFAKMDNPLANKAFKKAFDVVYSMNDPFAILRNLAVVAYYMGKANLKSSKRIFQRIKDDLDVLPKDKRDLLLVDIVNYLVDLGEIDEATYHALGISDKELRNEALVLALKRYLRKISANKTTRVLQMRKAEYIWEQIESEPYYSIATVEIIKAYLRLEEYDRAIFMISYLKSKPWIKQVVREVITHLKKKNISKKYYEKLVTVAVDLSERLGINITRDLIVIFALNGEVKNAVSLIRGVEDPDDALKEITKVLIARKPGVLPKLFESLSDEELNIAAKELMNYLLDNPHEEFKDLVAQIPKRTADEKILVKIVGYYLKLDELESAVRIGAKIKDVKLRSLAFGSIAHYLLKRNMVEDAIDLVIQIKEPKLSSQLVSEILVRVAGKVGGESIGNAD</sequence>
<keyword evidence="2" id="KW-1185">Reference proteome</keyword>
<dbReference type="Proteomes" id="UP000027981">
    <property type="component" value="Chromosome"/>
</dbReference>
<evidence type="ECO:0008006" key="3">
    <source>
        <dbReference type="Google" id="ProtNLM"/>
    </source>
</evidence>
<organism evidence="1 2">
    <name type="scientific">Palaeococcus pacificus DY20341</name>
    <dbReference type="NCBI Taxonomy" id="1343739"/>
    <lineage>
        <taxon>Archaea</taxon>
        <taxon>Methanobacteriati</taxon>
        <taxon>Methanobacteriota</taxon>
        <taxon>Thermococci</taxon>
        <taxon>Thermococcales</taxon>
        <taxon>Thermococcaceae</taxon>
        <taxon>Palaeococcus</taxon>
    </lineage>
</organism>
<name>A0A075LZ93_9EURY</name>